<reference evidence="2 3" key="1">
    <citation type="submission" date="2018-03" db="EMBL/GenBank/DDBJ databases">
        <title>Genomic Encyclopedia of Archaeal and Bacterial Type Strains, Phase II (KMG-II): from individual species to whole genera.</title>
        <authorList>
            <person name="Goeker M."/>
        </authorList>
    </citation>
    <scope>NUCLEOTIDE SEQUENCE [LARGE SCALE GENOMIC DNA]</scope>
    <source>
        <strain evidence="2 3">DSM 101533</strain>
    </source>
</reference>
<dbReference type="Proteomes" id="UP000238007">
    <property type="component" value="Unassembled WGS sequence"/>
</dbReference>
<dbReference type="EMBL" id="PVTP01000001">
    <property type="protein sequence ID" value="PRY80160.1"/>
    <property type="molecule type" value="Genomic_DNA"/>
</dbReference>
<gene>
    <name evidence="2" type="ORF">CLV80_10110</name>
</gene>
<dbReference type="RefSeq" id="WP_165793274.1">
    <property type="nucleotide sequence ID" value="NZ_PVTP01000001.1"/>
</dbReference>
<evidence type="ECO:0000313" key="3">
    <source>
        <dbReference type="Proteomes" id="UP000238007"/>
    </source>
</evidence>
<keyword evidence="3" id="KW-1185">Reference proteome</keyword>
<accession>A0A2T0W3X6</accession>
<feature type="chain" id="PRO_5015690647" evidence="1">
    <location>
        <begin position="28"/>
        <end position="170"/>
    </location>
</feature>
<keyword evidence="1" id="KW-0732">Signal</keyword>
<sequence length="170" mass="18265">MSINAIASAIKFSLAPALALVAHTAVAQDLSSTADYKIVEMSAEGEEMLVQRSEVRPGEIIEYTLTHSNNTEMEMNGLSVFAPVPEGVTLALGSEYSSVQAQFEIQAEIDPDQDGLEWSTLPAMRTVIAEDGTKIQEPVPAEAIEAVRWNLEVALAGGEATLNTYRVVVN</sequence>
<name>A0A2T0W3X6_9RHOB</name>
<proteinExistence type="predicted"/>
<organism evidence="2 3">
    <name type="scientific">Yoonia maritima</name>
    <dbReference type="NCBI Taxonomy" id="1435347"/>
    <lineage>
        <taxon>Bacteria</taxon>
        <taxon>Pseudomonadati</taxon>
        <taxon>Pseudomonadota</taxon>
        <taxon>Alphaproteobacteria</taxon>
        <taxon>Rhodobacterales</taxon>
        <taxon>Paracoccaceae</taxon>
        <taxon>Yoonia</taxon>
    </lineage>
</organism>
<dbReference type="AlphaFoldDB" id="A0A2T0W3X6"/>
<comment type="caution">
    <text evidence="2">The sequence shown here is derived from an EMBL/GenBank/DDBJ whole genome shotgun (WGS) entry which is preliminary data.</text>
</comment>
<evidence type="ECO:0000313" key="2">
    <source>
        <dbReference type="EMBL" id="PRY80160.1"/>
    </source>
</evidence>
<protein>
    <submittedName>
        <fullName evidence="2">Putative repeat protein (TIGR01451 family)</fullName>
    </submittedName>
</protein>
<evidence type="ECO:0000256" key="1">
    <source>
        <dbReference type="SAM" id="SignalP"/>
    </source>
</evidence>
<feature type="signal peptide" evidence="1">
    <location>
        <begin position="1"/>
        <end position="27"/>
    </location>
</feature>